<protein>
    <submittedName>
        <fullName evidence="2">GMP synthase-Glutamine amidotransferase domain</fullName>
    </submittedName>
</protein>
<reference evidence="2 3" key="1">
    <citation type="submission" date="2015-11" db="EMBL/GenBank/DDBJ databases">
        <title>The genome of Candidatus Endoriftia persephone in Ridgeia piscesae and population structure of the North Eastern Pacific vestimentiferan symbionts.</title>
        <authorList>
            <person name="Perez M."/>
            <person name="Juniper K.S."/>
        </authorList>
    </citation>
    <scope>NUCLEOTIDE SEQUENCE [LARGE SCALE GENOMIC DNA]</scope>
    <source>
        <strain evidence="2">Ind11</strain>
    </source>
</reference>
<keyword evidence="2" id="KW-0808">Transferase</keyword>
<sequence>MKPVRIFRHIACEGPGYLGEFLDQRRVPWELVCIDVDHPIPPQVEDVSGLVFLGAAVSVNDDLPWLQGELELIRTAFAAGLPMMGVCFGAQLISKALGGEVSRGERMEIGWFPLQRANGADDLSWLDGLPQSFETFHWHADTFSMPPGCQPLLQSRCFRNQAYSINDHIGMQFHLEMTAEMVEAWIDKYGSDLELSSACSQRSEEITVGLDEKITRLHRISDVIYGNWLARVRANGKGG</sequence>
<evidence type="ECO:0000313" key="2">
    <source>
        <dbReference type="EMBL" id="KRT55159.1"/>
    </source>
</evidence>
<evidence type="ECO:0000313" key="3">
    <source>
        <dbReference type="Proteomes" id="UP000051634"/>
    </source>
</evidence>
<dbReference type="InterPro" id="IPR029062">
    <property type="entry name" value="Class_I_gatase-like"/>
</dbReference>
<accession>A0A0T5YX36</accession>
<organism evidence="2 3">
    <name type="scientific">endosymbiont of Ridgeia piscesae</name>
    <dbReference type="NCBI Taxonomy" id="54398"/>
    <lineage>
        <taxon>Bacteria</taxon>
        <taxon>Pseudomonadati</taxon>
        <taxon>Pseudomonadota</taxon>
        <taxon>Gammaproteobacteria</taxon>
        <taxon>sulfur-oxidizing symbionts</taxon>
    </lineage>
</organism>
<comment type="caution">
    <text evidence="2">The sequence shown here is derived from an EMBL/GenBank/DDBJ whole genome shotgun (WGS) entry which is preliminary data.</text>
</comment>
<dbReference type="InterPro" id="IPR017926">
    <property type="entry name" value="GATASE"/>
</dbReference>
<dbReference type="PROSITE" id="PS51273">
    <property type="entry name" value="GATASE_TYPE_1"/>
    <property type="match status" value="1"/>
</dbReference>
<dbReference type="Gene3D" id="3.40.50.880">
    <property type="match status" value="1"/>
</dbReference>
<dbReference type="InterPro" id="IPR044992">
    <property type="entry name" value="ChyE-like"/>
</dbReference>
<dbReference type="GO" id="GO:0005829">
    <property type="term" value="C:cytosol"/>
    <property type="evidence" value="ECO:0007669"/>
    <property type="project" value="TreeGrafter"/>
</dbReference>
<gene>
    <name evidence="2" type="ORF">Ga0074115_11455</name>
</gene>
<feature type="domain" description="Glutamine amidotransferase" evidence="1">
    <location>
        <begin position="31"/>
        <end position="179"/>
    </location>
</feature>
<dbReference type="RefSeq" id="WP_060528445.1">
    <property type="nucleotide sequence ID" value="NZ_KQ557130.1"/>
</dbReference>
<dbReference type="SUPFAM" id="SSF52317">
    <property type="entry name" value="Class I glutamine amidotransferase-like"/>
    <property type="match status" value="1"/>
</dbReference>
<dbReference type="OrthoDB" id="9813383at2"/>
<keyword evidence="3" id="KW-1185">Reference proteome</keyword>
<dbReference type="Pfam" id="PF00117">
    <property type="entry name" value="GATase"/>
    <property type="match status" value="1"/>
</dbReference>
<dbReference type="EMBL" id="LDXT01000083">
    <property type="protein sequence ID" value="KRT55159.1"/>
    <property type="molecule type" value="Genomic_DNA"/>
</dbReference>
<dbReference type="GO" id="GO:0016740">
    <property type="term" value="F:transferase activity"/>
    <property type="evidence" value="ECO:0007669"/>
    <property type="project" value="UniProtKB-KW"/>
</dbReference>
<dbReference type="CDD" id="cd01741">
    <property type="entry name" value="GATase1_1"/>
    <property type="match status" value="1"/>
</dbReference>
<evidence type="ECO:0000259" key="1">
    <source>
        <dbReference type="Pfam" id="PF00117"/>
    </source>
</evidence>
<dbReference type="PANTHER" id="PTHR42695:SF5">
    <property type="entry name" value="GLUTAMINE AMIDOTRANSFERASE YLR126C-RELATED"/>
    <property type="match status" value="1"/>
</dbReference>
<proteinExistence type="predicted"/>
<dbReference type="Proteomes" id="UP000051634">
    <property type="component" value="Unassembled WGS sequence"/>
</dbReference>
<name>A0A0T5YX36_9GAMM</name>
<dbReference type="PANTHER" id="PTHR42695">
    <property type="entry name" value="GLUTAMINE AMIDOTRANSFERASE YLR126C-RELATED"/>
    <property type="match status" value="1"/>
</dbReference>
<dbReference type="AlphaFoldDB" id="A0A0T5YX36"/>
<keyword evidence="2" id="KW-0315">Glutamine amidotransferase</keyword>